<keyword evidence="5" id="KW-1185">Reference proteome</keyword>
<dbReference type="EMBL" id="JACHMV010000001">
    <property type="protein sequence ID" value="MBB4773396.1"/>
    <property type="molecule type" value="Genomic_DNA"/>
</dbReference>
<reference evidence="3 4" key="2">
    <citation type="submission" date="2020-08" db="EMBL/GenBank/DDBJ databases">
        <title>Sequencing the genomes of 1000 actinobacteria strains.</title>
        <authorList>
            <person name="Klenk H.-P."/>
        </authorList>
    </citation>
    <scope>NUCLEOTIDE SEQUENCE [LARGE SCALE GENOMIC DNA]</scope>
    <source>
        <strain evidence="3 4">DSM 44772</strain>
    </source>
</reference>
<reference evidence="2 5" key="1">
    <citation type="journal article" date="2019" name="Int. J. Syst. Evol. Microbiol.">
        <title>The Global Catalogue of Microorganisms (GCM) 10K type strain sequencing project: providing services to taxonomists for standard genome sequencing and annotation.</title>
        <authorList>
            <consortium name="The Broad Institute Genomics Platform"/>
            <consortium name="The Broad Institute Genome Sequencing Center for Infectious Disease"/>
            <person name="Wu L."/>
            <person name="Ma J."/>
        </authorList>
    </citation>
    <scope>NUCLEOTIDE SEQUENCE [LARGE SCALE GENOMIC DNA]</scope>
    <source>
        <strain evidence="2 5">JCM 10667</strain>
    </source>
</reference>
<comment type="caution">
    <text evidence="3">The sequence shown here is derived from an EMBL/GenBank/DDBJ whole genome shotgun (WGS) entry which is preliminary data.</text>
</comment>
<evidence type="ECO:0008006" key="6">
    <source>
        <dbReference type="Google" id="ProtNLM"/>
    </source>
</evidence>
<dbReference type="Proteomes" id="UP001501427">
    <property type="component" value="Unassembled WGS sequence"/>
</dbReference>
<feature type="chain" id="PRO_5038459604" description="Lipoprotein" evidence="1">
    <location>
        <begin position="20"/>
        <end position="185"/>
    </location>
</feature>
<evidence type="ECO:0000313" key="3">
    <source>
        <dbReference type="EMBL" id="MBB4773396.1"/>
    </source>
</evidence>
<gene>
    <name evidence="3" type="ORF">F4557_001814</name>
    <name evidence="2" type="ORF">GCM10009546_28520</name>
</gene>
<organism evidence="3 4">
    <name type="scientific">Actinomadura livida</name>
    <dbReference type="NCBI Taxonomy" id="79909"/>
    <lineage>
        <taxon>Bacteria</taxon>
        <taxon>Bacillati</taxon>
        <taxon>Actinomycetota</taxon>
        <taxon>Actinomycetes</taxon>
        <taxon>Streptosporangiales</taxon>
        <taxon>Thermomonosporaceae</taxon>
        <taxon>Actinomadura</taxon>
    </lineage>
</organism>
<dbReference type="EMBL" id="BAAAHD010000023">
    <property type="protein sequence ID" value="GAA0564536.1"/>
    <property type="molecule type" value="Genomic_DNA"/>
</dbReference>
<feature type="signal peptide" evidence="1">
    <location>
        <begin position="1"/>
        <end position="19"/>
    </location>
</feature>
<evidence type="ECO:0000313" key="4">
    <source>
        <dbReference type="Proteomes" id="UP000549343"/>
    </source>
</evidence>
<keyword evidence="1" id="KW-0732">Signal</keyword>
<evidence type="ECO:0000313" key="2">
    <source>
        <dbReference type="EMBL" id="GAA0564536.1"/>
    </source>
</evidence>
<dbReference type="PROSITE" id="PS51257">
    <property type="entry name" value="PROKAR_LIPOPROTEIN"/>
    <property type="match status" value="1"/>
</dbReference>
<dbReference type="RefSeq" id="WP_184881475.1">
    <property type="nucleotide sequence ID" value="NZ_BAAAHD010000023.1"/>
</dbReference>
<dbReference type="Proteomes" id="UP000549343">
    <property type="component" value="Unassembled WGS sequence"/>
</dbReference>
<protein>
    <recommendedName>
        <fullName evidence="6">Lipoprotein</fullName>
    </recommendedName>
</protein>
<evidence type="ECO:0000256" key="1">
    <source>
        <dbReference type="SAM" id="SignalP"/>
    </source>
</evidence>
<name>A0A7W7IA73_9ACTN</name>
<reference evidence="2" key="3">
    <citation type="submission" date="2023-12" db="EMBL/GenBank/DDBJ databases">
        <authorList>
            <person name="Sun Q."/>
            <person name="Inoue M."/>
        </authorList>
    </citation>
    <scope>NUCLEOTIDE SEQUENCE</scope>
    <source>
        <strain evidence="2">JCM 10667</strain>
    </source>
</reference>
<sequence length="185" mass="20305">MMTRVVTAMLVALPLVVAAGCGGRDEPPPVSPGLTVFTGKGFTVGYPKGWRQDPGNRIFRGADFEVLRPEPPQRPPQASWSVFTEERKRPMGRMVDAFVALSKTARDFRLVERRRLRIRDADAQLVRKSYSAPHGEDGWTTLHQTDLFVDLGGSVAAVRMIVIGAGGGQAGRWIDDVVDSFRVTA</sequence>
<proteinExistence type="predicted"/>
<evidence type="ECO:0000313" key="5">
    <source>
        <dbReference type="Proteomes" id="UP001501427"/>
    </source>
</evidence>
<accession>A0A7W7IA73</accession>
<dbReference type="AlphaFoldDB" id="A0A7W7IA73"/>